<accession>A0AAW1TXG3</accession>
<feature type="compositionally biased region" description="Low complexity" evidence="1">
    <location>
        <begin position="97"/>
        <end position="107"/>
    </location>
</feature>
<dbReference type="EMBL" id="JARQZJ010000013">
    <property type="protein sequence ID" value="KAK9872777.1"/>
    <property type="molecule type" value="Genomic_DNA"/>
</dbReference>
<organism evidence="2 3">
    <name type="scientific">Henosepilachna vigintioctopunctata</name>
    <dbReference type="NCBI Taxonomy" id="420089"/>
    <lineage>
        <taxon>Eukaryota</taxon>
        <taxon>Metazoa</taxon>
        <taxon>Ecdysozoa</taxon>
        <taxon>Arthropoda</taxon>
        <taxon>Hexapoda</taxon>
        <taxon>Insecta</taxon>
        <taxon>Pterygota</taxon>
        <taxon>Neoptera</taxon>
        <taxon>Endopterygota</taxon>
        <taxon>Coleoptera</taxon>
        <taxon>Polyphaga</taxon>
        <taxon>Cucujiformia</taxon>
        <taxon>Coccinelloidea</taxon>
        <taxon>Coccinellidae</taxon>
        <taxon>Epilachninae</taxon>
        <taxon>Epilachnini</taxon>
        <taxon>Henosepilachna</taxon>
    </lineage>
</organism>
<name>A0AAW1TXG3_9CUCU</name>
<dbReference type="Proteomes" id="UP001431783">
    <property type="component" value="Unassembled WGS sequence"/>
</dbReference>
<feature type="compositionally biased region" description="Polar residues" evidence="1">
    <location>
        <begin position="111"/>
        <end position="125"/>
    </location>
</feature>
<feature type="region of interest" description="Disordered" evidence="1">
    <location>
        <begin position="97"/>
        <end position="127"/>
    </location>
</feature>
<evidence type="ECO:0000256" key="1">
    <source>
        <dbReference type="SAM" id="MobiDB-lite"/>
    </source>
</evidence>
<reference evidence="2 3" key="1">
    <citation type="submission" date="2023-03" db="EMBL/GenBank/DDBJ databases">
        <title>Genome insight into feeding habits of ladybird beetles.</title>
        <authorList>
            <person name="Li H.-S."/>
            <person name="Huang Y.-H."/>
            <person name="Pang H."/>
        </authorList>
    </citation>
    <scope>NUCLEOTIDE SEQUENCE [LARGE SCALE GENOMIC DNA]</scope>
    <source>
        <strain evidence="2">SYSU_2023b</strain>
        <tissue evidence="2">Whole body</tissue>
    </source>
</reference>
<sequence>MSDEKIVCFVCKKSDEHIIIFSEETLKKCQTILKLRKIHNLKYSLPREYTESGYHRLLVITSNSSSTLSSIRDLSSELPDPQSPSTDSLSQLILLSQSTETQPSTSENESHLQSVSTESPTTSQPVPICESIDLQSATLQDISDVFEPEVSDNNFVTQDVNISTDNIAGKNDNEVVCIFCNKKKKKMRSRMLPLHAADVQQFKDSVKPNIESHKEFTDFSNKLDNFSGSKIYYHSECRVDFNNKLSSLKATPSKKEWHYHREYHQFLMKLVQSLTFIRPSVVQVYTRLQLSTLFISFLSVVFELRHNFEMGFFCTPVGLLCMQKKAAEGDRVGYACTLPSNNQLFIVIRVGAASLTPATDLSDRQAKSVVCYSSERVVFL</sequence>
<keyword evidence="3" id="KW-1185">Reference proteome</keyword>
<comment type="caution">
    <text evidence="2">The sequence shown here is derived from an EMBL/GenBank/DDBJ whole genome shotgun (WGS) entry which is preliminary data.</text>
</comment>
<protein>
    <submittedName>
        <fullName evidence="2">Uncharacterized protein</fullName>
    </submittedName>
</protein>
<evidence type="ECO:0000313" key="2">
    <source>
        <dbReference type="EMBL" id="KAK9872777.1"/>
    </source>
</evidence>
<evidence type="ECO:0000313" key="3">
    <source>
        <dbReference type="Proteomes" id="UP001431783"/>
    </source>
</evidence>
<proteinExistence type="predicted"/>
<dbReference type="AlphaFoldDB" id="A0AAW1TXG3"/>
<gene>
    <name evidence="2" type="ORF">WA026_019560</name>
</gene>